<name>A0ABR0KSM3_9PEZI</name>
<evidence type="ECO:0000313" key="2">
    <source>
        <dbReference type="EMBL" id="KAK5125898.1"/>
    </source>
</evidence>
<keyword evidence="3" id="KW-1185">Reference proteome</keyword>
<feature type="region of interest" description="Disordered" evidence="1">
    <location>
        <begin position="112"/>
        <end position="137"/>
    </location>
</feature>
<dbReference type="PANTHER" id="PTHR46014">
    <property type="entry name" value="TETRATRICOPEPTIDE REPEAT PROTEIN 1"/>
    <property type="match status" value="1"/>
</dbReference>
<dbReference type="Gene3D" id="1.25.40.10">
    <property type="entry name" value="Tetratricopeptide repeat domain"/>
    <property type="match status" value="1"/>
</dbReference>
<feature type="region of interest" description="Disordered" evidence="1">
    <location>
        <begin position="1"/>
        <end position="45"/>
    </location>
</feature>
<evidence type="ECO:0008006" key="4">
    <source>
        <dbReference type="Google" id="ProtNLM"/>
    </source>
</evidence>
<sequence>MSSALNGDRDAHPPTLKPESDDTASTERYSPEEEASLLAESNTQKSSANILFSRAAYSEAIQSYDKALSTCPNYLDYEIAVLRSNIAACHVKLQDWKAAIDAATASLECLDRVDPPSTQRGGQDGAGAVEEVDDETEARIEALRKSGRSSDD</sequence>
<organism evidence="2 3">
    <name type="scientific">Cryomyces antarcticus</name>
    <dbReference type="NCBI Taxonomy" id="329879"/>
    <lineage>
        <taxon>Eukaryota</taxon>
        <taxon>Fungi</taxon>
        <taxon>Dikarya</taxon>
        <taxon>Ascomycota</taxon>
        <taxon>Pezizomycotina</taxon>
        <taxon>Dothideomycetes</taxon>
        <taxon>Dothideomycetes incertae sedis</taxon>
        <taxon>Cryomyces</taxon>
    </lineage>
</organism>
<reference evidence="2 3" key="1">
    <citation type="submission" date="2023-08" db="EMBL/GenBank/DDBJ databases">
        <title>Black Yeasts Isolated from many extreme environments.</title>
        <authorList>
            <person name="Coleine C."/>
            <person name="Stajich J.E."/>
            <person name="Selbmann L."/>
        </authorList>
    </citation>
    <scope>NUCLEOTIDE SEQUENCE [LARGE SCALE GENOMIC DNA]</scope>
    <source>
        <strain evidence="2 3">CCFEE 536</strain>
    </source>
</reference>
<protein>
    <recommendedName>
        <fullName evidence="4">Tetratricopeptide SHNi-TPR domain-containing protein</fullName>
    </recommendedName>
</protein>
<dbReference type="PANTHER" id="PTHR46014:SF1">
    <property type="entry name" value="TETRATRICOPEPTIDE REPEAT PROTEIN 1"/>
    <property type="match status" value="1"/>
</dbReference>
<feature type="non-terminal residue" evidence="2">
    <location>
        <position position="152"/>
    </location>
</feature>
<gene>
    <name evidence="2" type="ORF">LTR16_003172</name>
</gene>
<dbReference type="InterPro" id="IPR019734">
    <property type="entry name" value="TPR_rpt"/>
</dbReference>
<comment type="caution">
    <text evidence="2">The sequence shown here is derived from an EMBL/GenBank/DDBJ whole genome shotgun (WGS) entry which is preliminary data.</text>
</comment>
<dbReference type="Proteomes" id="UP001357485">
    <property type="component" value="Unassembled WGS sequence"/>
</dbReference>
<evidence type="ECO:0000256" key="1">
    <source>
        <dbReference type="SAM" id="MobiDB-lite"/>
    </source>
</evidence>
<proteinExistence type="predicted"/>
<evidence type="ECO:0000313" key="3">
    <source>
        <dbReference type="Proteomes" id="UP001357485"/>
    </source>
</evidence>
<dbReference type="SUPFAM" id="SSF48452">
    <property type="entry name" value="TPR-like"/>
    <property type="match status" value="1"/>
</dbReference>
<dbReference type="SMART" id="SM00028">
    <property type="entry name" value="TPR"/>
    <property type="match status" value="2"/>
</dbReference>
<dbReference type="EMBL" id="JAVRRA010024926">
    <property type="protein sequence ID" value="KAK5125898.1"/>
    <property type="molecule type" value="Genomic_DNA"/>
</dbReference>
<dbReference type="InterPro" id="IPR011990">
    <property type="entry name" value="TPR-like_helical_dom_sf"/>
</dbReference>
<accession>A0ABR0KSM3</accession>
<dbReference type="InterPro" id="IPR052769">
    <property type="entry name" value="TPR_domain_protein"/>
</dbReference>